<evidence type="ECO:0000256" key="1">
    <source>
        <dbReference type="SAM" id="Phobius"/>
    </source>
</evidence>
<organism evidence="3 4">
    <name type="scientific">Rubroshorea leprosula</name>
    <dbReference type="NCBI Taxonomy" id="152421"/>
    <lineage>
        <taxon>Eukaryota</taxon>
        <taxon>Viridiplantae</taxon>
        <taxon>Streptophyta</taxon>
        <taxon>Embryophyta</taxon>
        <taxon>Tracheophyta</taxon>
        <taxon>Spermatophyta</taxon>
        <taxon>Magnoliopsida</taxon>
        <taxon>eudicotyledons</taxon>
        <taxon>Gunneridae</taxon>
        <taxon>Pentapetalae</taxon>
        <taxon>rosids</taxon>
        <taxon>malvids</taxon>
        <taxon>Malvales</taxon>
        <taxon>Dipterocarpaceae</taxon>
        <taxon>Rubroshorea</taxon>
    </lineage>
</organism>
<dbReference type="EMBL" id="BPVZ01000301">
    <property type="protein sequence ID" value="GKV49485.1"/>
    <property type="molecule type" value="Genomic_DNA"/>
</dbReference>
<sequence length="134" mass="15683">MHGFMLMKQLKMGNLVMMLMMLILMVKRDSNGKASRKRGLVFDLWGEDKYEDAIKFSFYEPTKNCYGKKLQLTVESTNSERIHQCLYLLLLNKLLSTMVVMQIMISLLLQLLDPLRNCRGKIGRLAMEVEFNRQ</sequence>
<accession>A0AAV5MIZ3</accession>
<proteinExistence type="predicted"/>
<keyword evidence="1" id="KW-0472">Membrane</keyword>
<reference evidence="3 4" key="1">
    <citation type="journal article" date="2021" name="Commun. Biol.">
        <title>The genome of Shorea leprosula (Dipterocarpaceae) highlights the ecological relevance of drought in aseasonal tropical rainforests.</title>
        <authorList>
            <person name="Ng K.K.S."/>
            <person name="Kobayashi M.J."/>
            <person name="Fawcett J.A."/>
            <person name="Hatakeyama M."/>
            <person name="Paape T."/>
            <person name="Ng C.H."/>
            <person name="Ang C.C."/>
            <person name="Tnah L.H."/>
            <person name="Lee C.T."/>
            <person name="Nishiyama T."/>
            <person name="Sese J."/>
            <person name="O'Brien M.J."/>
            <person name="Copetti D."/>
            <person name="Mohd Noor M.I."/>
            <person name="Ong R.C."/>
            <person name="Putra M."/>
            <person name="Sireger I.Z."/>
            <person name="Indrioko S."/>
            <person name="Kosugi Y."/>
            <person name="Izuno A."/>
            <person name="Isagi Y."/>
            <person name="Lee S.L."/>
            <person name="Shimizu K.K."/>
        </authorList>
    </citation>
    <scope>NUCLEOTIDE SEQUENCE [LARGE SCALE GENOMIC DNA]</scope>
    <source>
        <strain evidence="3">214</strain>
    </source>
</reference>
<comment type="caution">
    <text evidence="3">The sequence shown here is derived from an EMBL/GenBank/DDBJ whole genome shotgun (WGS) entry which is preliminary data.</text>
</comment>
<keyword evidence="2" id="KW-0732">Signal</keyword>
<name>A0AAV5MIZ3_9ROSI</name>
<evidence type="ECO:0000313" key="3">
    <source>
        <dbReference type="EMBL" id="GKV49485.1"/>
    </source>
</evidence>
<dbReference type="Proteomes" id="UP001054252">
    <property type="component" value="Unassembled WGS sequence"/>
</dbReference>
<evidence type="ECO:0000256" key="2">
    <source>
        <dbReference type="SAM" id="SignalP"/>
    </source>
</evidence>
<feature type="signal peptide" evidence="2">
    <location>
        <begin position="1"/>
        <end position="32"/>
    </location>
</feature>
<feature type="transmembrane region" description="Helical" evidence="1">
    <location>
        <begin position="94"/>
        <end position="112"/>
    </location>
</feature>
<keyword evidence="4" id="KW-1185">Reference proteome</keyword>
<gene>
    <name evidence="3" type="ORF">SLEP1_g56236</name>
</gene>
<protein>
    <submittedName>
        <fullName evidence="3">Uncharacterized protein</fullName>
    </submittedName>
</protein>
<keyword evidence="1" id="KW-1133">Transmembrane helix</keyword>
<feature type="chain" id="PRO_5043955257" evidence="2">
    <location>
        <begin position="33"/>
        <end position="134"/>
    </location>
</feature>
<keyword evidence="1" id="KW-0812">Transmembrane</keyword>
<evidence type="ECO:0000313" key="4">
    <source>
        <dbReference type="Proteomes" id="UP001054252"/>
    </source>
</evidence>
<dbReference type="AlphaFoldDB" id="A0AAV5MIZ3"/>